<feature type="transmembrane region" description="Helical" evidence="3">
    <location>
        <begin position="225"/>
        <end position="246"/>
    </location>
</feature>
<dbReference type="PANTHER" id="PTHR11360:SF240">
    <property type="entry name" value="MONOCARBOXYLATE TRANSPORTER (EUROFUNG)-RELATED"/>
    <property type="match status" value="1"/>
</dbReference>
<dbReference type="EMBL" id="KB822723">
    <property type="protein sequence ID" value="ETN37531.1"/>
    <property type="molecule type" value="Genomic_DNA"/>
</dbReference>
<evidence type="ECO:0000256" key="2">
    <source>
        <dbReference type="ARBA" id="ARBA00006727"/>
    </source>
</evidence>
<dbReference type="VEuPathDB" id="FungiDB:HMPREF1541_07153"/>
<keyword evidence="6" id="KW-1185">Reference proteome</keyword>
<reference evidence="5 6" key="1">
    <citation type="submission" date="2013-03" db="EMBL/GenBank/DDBJ databases">
        <title>The Genome Sequence of Phialophora europaea CBS 101466.</title>
        <authorList>
            <consortium name="The Broad Institute Genomics Platform"/>
            <person name="Cuomo C."/>
            <person name="de Hoog S."/>
            <person name="Gorbushina A."/>
            <person name="Walker B."/>
            <person name="Young S.K."/>
            <person name="Zeng Q."/>
            <person name="Gargeya S."/>
            <person name="Fitzgerald M."/>
            <person name="Haas B."/>
            <person name="Abouelleil A."/>
            <person name="Allen A.W."/>
            <person name="Alvarado L."/>
            <person name="Arachchi H.M."/>
            <person name="Berlin A.M."/>
            <person name="Chapman S.B."/>
            <person name="Gainer-Dewar J."/>
            <person name="Goldberg J."/>
            <person name="Griggs A."/>
            <person name="Gujja S."/>
            <person name="Hansen M."/>
            <person name="Howarth C."/>
            <person name="Imamovic A."/>
            <person name="Ireland A."/>
            <person name="Larimer J."/>
            <person name="McCowan C."/>
            <person name="Murphy C."/>
            <person name="Pearson M."/>
            <person name="Poon T.W."/>
            <person name="Priest M."/>
            <person name="Roberts A."/>
            <person name="Saif S."/>
            <person name="Shea T."/>
            <person name="Sisk P."/>
            <person name="Sykes S."/>
            <person name="Wortman J."/>
            <person name="Nusbaum C."/>
            <person name="Birren B."/>
        </authorList>
    </citation>
    <scope>NUCLEOTIDE SEQUENCE [LARGE SCALE GENOMIC DNA]</scope>
    <source>
        <strain evidence="5 6">CBS 101466</strain>
    </source>
</reference>
<dbReference type="InterPro" id="IPR036259">
    <property type="entry name" value="MFS_trans_sf"/>
</dbReference>
<dbReference type="GeneID" id="19974492"/>
<dbReference type="PROSITE" id="PS50850">
    <property type="entry name" value="MFS"/>
    <property type="match status" value="1"/>
</dbReference>
<dbReference type="Pfam" id="PF07690">
    <property type="entry name" value="MFS_1"/>
    <property type="match status" value="1"/>
</dbReference>
<dbReference type="InterPro" id="IPR020846">
    <property type="entry name" value="MFS_dom"/>
</dbReference>
<dbReference type="AlphaFoldDB" id="W2RLZ4"/>
<dbReference type="HOGENOM" id="CLU_001265_1_0_1"/>
<keyword evidence="3" id="KW-0472">Membrane</keyword>
<dbReference type="OrthoDB" id="410267at2759"/>
<feature type="transmembrane region" description="Helical" evidence="3">
    <location>
        <begin position="312"/>
        <end position="332"/>
    </location>
</feature>
<dbReference type="GO" id="GO:0016020">
    <property type="term" value="C:membrane"/>
    <property type="evidence" value="ECO:0007669"/>
    <property type="project" value="UniProtKB-SubCell"/>
</dbReference>
<dbReference type="Proteomes" id="UP000030752">
    <property type="component" value="Unassembled WGS sequence"/>
</dbReference>
<feature type="transmembrane region" description="Helical" evidence="3">
    <location>
        <begin position="118"/>
        <end position="140"/>
    </location>
</feature>
<comment type="similarity">
    <text evidence="2">Belongs to the major facilitator superfamily. Monocarboxylate porter (TC 2.A.1.13) family.</text>
</comment>
<dbReference type="Gene3D" id="1.20.1250.20">
    <property type="entry name" value="MFS general substrate transporter like domains"/>
    <property type="match status" value="2"/>
</dbReference>
<feature type="transmembrane region" description="Helical" evidence="3">
    <location>
        <begin position="149"/>
        <end position="169"/>
    </location>
</feature>
<feature type="transmembrane region" description="Helical" evidence="3">
    <location>
        <begin position="63"/>
        <end position="81"/>
    </location>
</feature>
<evidence type="ECO:0000313" key="5">
    <source>
        <dbReference type="EMBL" id="ETN37531.1"/>
    </source>
</evidence>
<feature type="domain" description="Major facilitator superfamily (MFS) profile" evidence="4">
    <location>
        <begin position="21"/>
        <end position="414"/>
    </location>
</feature>
<dbReference type="RefSeq" id="XP_008719700.1">
    <property type="nucleotide sequence ID" value="XM_008721478.1"/>
</dbReference>
<evidence type="ECO:0000256" key="3">
    <source>
        <dbReference type="SAM" id="Phobius"/>
    </source>
</evidence>
<accession>W2RLZ4</accession>
<gene>
    <name evidence="5" type="ORF">HMPREF1541_07153</name>
</gene>
<protein>
    <recommendedName>
        <fullName evidence="4">Major facilitator superfamily (MFS) profile domain-containing protein</fullName>
    </recommendedName>
</protein>
<keyword evidence="3" id="KW-0812">Transmembrane</keyword>
<feature type="transmembrane region" description="Helical" evidence="3">
    <location>
        <begin position="25"/>
        <end position="51"/>
    </location>
</feature>
<feature type="transmembrane region" description="Helical" evidence="3">
    <location>
        <begin position="353"/>
        <end position="372"/>
    </location>
</feature>
<feature type="transmembrane region" description="Helical" evidence="3">
    <location>
        <begin position="287"/>
        <end position="306"/>
    </location>
</feature>
<comment type="subcellular location">
    <subcellularLocation>
        <location evidence="1">Membrane</location>
        <topology evidence="1">Multi-pass membrane protein</topology>
    </subcellularLocation>
</comment>
<name>W2RLZ4_CYPE1</name>
<feature type="transmembrane region" description="Helical" evidence="3">
    <location>
        <begin position="93"/>
        <end position="112"/>
    </location>
</feature>
<proteinExistence type="inferred from homology"/>
<sequence length="414" mass="44571">MESLDLEPAASVVAYPERGLKAYSVVLGAWLILFPASGLLNSTGIFQAWLLENHLQAYSESEVAWIFSTFAFLFFFGGFLVGPSFDRYGSKVLLPAGCIGLTLALLCTSLCTDYYQHLLAFGCLGGSACSILWTSSIAILGHWFQRNRALATGLATTAGGCGGVVYPLIFTRLVRSVGYSWTMRIFALMSACSFFLGLLLTKTRLPRNKQATLLLNWQGFKDTRFLLTMAAIFILDWAVLVPPAYITTYALAARQQALSKHILAVLNAASIFGRCLPGPVADRIGRFNVMILCSTVCTFSILGIWLNSGSQWSGLVAFAVTYGFFSGSAYSLTPVCVAQLCKTEEYASRYGTAYGVVSIATLAGVPLSGLILDTADGTNYSGLICFCGAAYAVSTTLFIAARGISSGWKLPIKF</sequence>
<dbReference type="InterPro" id="IPR050327">
    <property type="entry name" value="Proton-linked_MCT"/>
</dbReference>
<feature type="transmembrane region" description="Helical" evidence="3">
    <location>
        <begin position="181"/>
        <end position="200"/>
    </location>
</feature>
<feature type="transmembrane region" description="Helical" evidence="3">
    <location>
        <begin position="378"/>
        <end position="401"/>
    </location>
</feature>
<keyword evidence="3" id="KW-1133">Transmembrane helix</keyword>
<organism evidence="5 6">
    <name type="scientific">Cyphellophora europaea (strain CBS 101466)</name>
    <name type="common">Phialophora europaea</name>
    <dbReference type="NCBI Taxonomy" id="1220924"/>
    <lineage>
        <taxon>Eukaryota</taxon>
        <taxon>Fungi</taxon>
        <taxon>Dikarya</taxon>
        <taxon>Ascomycota</taxon>
        <taxon>Pezizomycotina</taxon>
        <taxon>Eurotiomycetes</taxon>
        <taxon>Chaetothyriomycetidae</taxon>
        <taxon>Chaetothyriales</taxon>
        <taxon>Cyphellophoraceae</taxon>
        <taxon>Cyphellophora</taxon>
    </lineage>
</organism>
<evidence type="ECO:0000259" key="4">
    <source>
        <dbReference type="PROSITE" id="PS50850"/>
    </source>
</evidence>
<dbReference type="PANTHER" id="PTHR11360">
    <property type="entry name" value="MONOCARBOXYLATE TRANSPORTER"/>
    <property type="match status" value="1"/>
</dbReference>
<evidence type="ECO:0000313" key="6">
    <source>
        <dbReference type="Proteomes" id="UP000030752"/>
    </source>
</evidence>
<dbReference type="InParanoid" id="W2RLZ4"/>
<dbReference type="InterPro" id="IPR011701">
    <property type="entry name" value="MFS"/>
</dbReference>
<dbReference type="GO" id="GO:0022857">
    <property type="term" value="F:transmembrane transporter activity"/>
    <property type="evidence" value="ECO:0007669"/>
    <property type="project" value="InterPro"/>
</dbReference>
<dbReference type="SUPFAM" id="SSF103473">
    <property type="entry name" value="MFS general substrate transporter"/>
    <property type="match status" value="1"/>
</dbReference>
<evidence type="ECO:0000256" key="1">
    <source>
        <dbReference type="ARBA" id="ARBA00004141"/>
    </source>
</evidence>
<dbReference type="eggNOG" id="KOG2504">
    <property type="taxonomic scope" value="Eukaryota"/>
</dbReference>